<keyword evidence="1" id="KW-0472">Membrane</keyword>
<dbReference type="Proteomes" id="UP000800303">
    <property type="component" value="Unassembled WGS sequence"/>
</dbReference>
<dbReference type="EMBL" id="JAAFGS010000003">
    <property type="protein sequence ID" value="NGZ75791.1"/>
    <property type="molecule type" value="Genomic_DNA"/>
</dbReference>
<feature type="transmembrane region" description="Helical" evidence="1">
    <location>
        <begin position="84"/>
        <end position="111"/>
    </location>
</feature>
<feature type="transmembrane region" description="Helical" evidence="1">
    <location>
        <begin position="139"/>
        <end position="161"/>
    </location>
</feature>
<gene>
    <name evidence="2" type="ORF">GYN08_10705</name>
</gene>
<feature type="transmembrane region" description="Helical" evidence="1">
    <location>
        <begin position="224"/>
        <end position="242"/>
    </location>
</feature>
<evidence type="ECO:0000256" key="1">
    <source>
        <dbReference type="SAM" id="Phobius"/>
    </source>
</evidence>
<keyword evidence="1" id="KW-0812">Transmembrane</keyword>
<evidence type="ECO:0000313" key="3">
    <source>
        <dbReference type="Proteomes" id="UP000800303"/>
    </source>
</evidence>
<feature type="transmembrane region" description="Helical" evidence="1">
    <location>
        <begin position="43"/>
        <end position="63"/>
    </location>
</feature>
<reference evidence="2 3" key="1">
    <citation type="submission" date="2020-01" db="EMBL/GenBank/DDBJ databases">
        <title>Polyphasic characterisation and genomic insights into a novel alkali tolerant bacterium VR-M41.</title>
        <authorList>
            <person name="Vemuluri V.R."/>
        </authorList>
    </citation>
    <scope>NUCLEOTIDE SEQUENCE [LARGE SCALE GENOMIC DNA]</scope>
    <source>
        <strain evidence="2 3">VR-M41</strain>
    </source>
</reference>
<keyword evidence="1" id="KW-1133">Transmembrane helix</keyword>
<organism evidence="2 3">
    <name type="scientific">Saccharibacillus alkalitolerans</name>
    <dbReference type="NCBI Taxonomy" id="2705290"/>
    <lineage>
        <taxon>Bacteria</taxon>
        <taxon>Bacillati</taxon>
        <taxon>Bacillota</taxon>
        <taxon>Bacilli</taxon>
        <taxon>Bacillales</taxon>
        <taxon>Paenibacillaceae</taxon>
        <taxon>Saccharibacillus</taxon>
    </lineage>
</organism>
<dbReference type="RefSeq" id="WP_166274199.1">
    <property type="nucleotide sequence ID" value="NZ_JAAFGS010000003.1"/>
</dbReference>
<protein>
    <recommendedName>
        <fullName evidence="4">ABC transporter permease</fullName>
    </recommendedName>
</protein>
<proteinExistence type="predicted"/>
<comment type="caution">
    <text evidence="2">The sequence shown here is derived from an EMBL/GenBank/DDBJ whole genome shotgun (WGS) entry which is preliminary data.</text>
</comment>
<evidence type="ECO:0008006" key="4">
    <source>
        <dbReference type="Google" id="ProtNLM"/>
    </source>
</evidence>
<name>A0ABX0F991_9BACL</name>
<sequence length="252" mass="27519">MLTLLKYDLKRDQFMLLGGMIALLLALLTIELGGRQINIETNGIAVLSFMTYSFFGILLLIAVCNSFRASIRSVGRRLVPLGSIHYVGAALLYALLLSAVLLAIAGLHLLYYKSSGILRELEQSGGVTVNWNSSLPLPFGIVVVVLWSTLFLVTMLLLVMAVTESLKFKGRSLIGLVIVVLLSSVISWAKNAFFGGVGVGTLPGFHIENQSQMTMQSQYSSIDGFGFVFELVVAALFIWAAVKLIDRKVRIE</sequence>
<keyword evidence="3" id="KW-1185">Reference proteome</keyword>
<accession>A0ABX0F991</accession>
<feature type="transmembrane region" description="Helical" evidence="1">
    <location>
        <begin position="173"/>
        <end position="189"/>
    </location>
</feature>
<evidence type="ECO:0000313" key="2">
    <source>
        <dbReference type="EMBL" id="NGZ75791.1"/>
    </source>
</evidence>